<dbReference type="GO" id="GO:0000166">
    <property type="term" value="F:nucleotide binding"/>
    <property type="evidence" value="ECO:0007669"/>
    <property type="project" value="UniProtKB-KW"/>
</dbReference>
<comment type="caution">
    <text evidence="4">The sequence shown here is derived from an EMBL/GenBank/DDBJ whole genome shotgun (WGS) entry which is preliminary data.</text>
</comment>
<dbReference type="PANTHER" id="PTHR36528">
    <property type="entry name" value="CRISPR SYSTEM SINGLE-STRAND-SPECIFIC DEOXYRIBONUCLEASE CAS10/CSM1 (SUBTYPE III-A)"/>
    <property type="match status" value="1"/>
</dbReference>
<dbReference type="InterPro" id="IPR043128">
    <property type="entry name" value="Rev_trsase/Diguanyl_cyclase"/>
</dbReference>
<dbReference type="InterPro" id="IPR052117">
    <property type="entry name" value="Cas10/Csm1_subtype-III-A"/>
</dbReference>
<dbReference type="NCBIfam" id="TIGR02577">
    <property type="entry name" value="cas_TM1794_Cmr2"/>
    <property type="match status" value="1"/>
</dbReference>
<evidence type="ECO:0000313" key="5">
    <source>
        <dbReference type="Proteomes" id="UP000243105"/>
    </source>
</evidence>
<dbReference type="Gene3D" id="3.30.70.270">
    <property type="match status" value="1"/>
</dbReference>
<dbReference type="AlphaFoldDB" id="A0A916PBU3"/>
<name>A0A916PBU3_KRYT1</name>
<evidence type="ECO:0000256" key="2">
    <source>
        <dbReference type="ARBA" id="ARBA00023118"/>
    </source>
</evidence>
<dbReference type="PANTHER" id="PTHR36528:SF1">
    <property type="entry name" value="CRISPR SYSTEM SINGLE-STRAND-SPECIFIC DEOXYRIBONUCLEASE CAS10_CSM1 (SUBTYPE III-A)"/>
    <property type="match status" value="1"/>
</dbReference>
<keyword evidence="1" id="KW-0547">Nucleotide-binding</keyword>
<proteinExistence type="predicted"/>
<accession>A0A916PBU3</accession>
<dbReference type="InterPro" id="IPR013407">
    <property type="entry name" value="CRISPR-assoc_prot_Cmr2"/>
</dbReference>
<feature type="non-terminal residue" evidence="4">
    <location>
        <position position="1"/>
    </location>
</feature>
<dbReference type="Pfam" id="PF22335">
    <property type="entry name" value="Cas10-Cmr2_palm2"/>
    <property type="match status" value="1"/>
</dbReference>
<sequence length="376" mass="44421">KNSLQLQNEVRFPSTSEMASLGEKIRLNDQVKKDFHNIFINKNWELPSTISVPKLKNNPLYEIDGQWLMEESYRVEYLKNEYGLNVSQSDFNDILDFIQKNKISPSKYYSIIMMDGDNMGKWLKGEFNPKIKEVIDERISNFLSALNDKDLNFILCSKHPNSPSIHQSFSRRLSEFALEEVRKIVEEDHYGKLIYAGGDDVLAFLPLENVLECSYEIQKRFKEILSQKASMSAGIVIVYHKYPLYLALEEVRKAEKTAKDKFGKDAFCIKLIRHSGEVRETGGKWNLIEFIKDLICRFKNQEIPSRFPYELLEEIEKIKDDKILKTELKRIYLRKEKVNTKYLNEILKQFEDYRYDKIYFANMFLISKFMASERRL</sequence>
<feature type="domain" description="GGDEF" evidence="3">
    <location>
        <begin position="107"/>
        <end position="272"/>
    </location>
</feature>
<keyword evidence="2" id="KW-0051">Antiviral defense</keyword>
<protein>
    <submittedName>
        <fullName evidence="4">CRISPR-associated protein Cas10/Cmr2, subtype III-B</fullName>
    </submittedName>
</protein>
<dbReference type="GO" id="GO:0051607">
    <property type="term" value="P:defense response to virus"/>
    <property type="evidence" value="ECO:0007669"/>
    <property type="project" value="UniProtKB-KW"/>
</dbReference>
<dbReference type="InterPro" id="IPR054767">
    <property type="entry name" value="Cas10-Cmr2_palm2"/>
</dbReference>
<dbReference type="PROSITE" id="PS50887">
    <property type="entry name" value="GGDEF"/>
    <property type="match status" value="1"/>
</dbReference>
<gene>
    <name evidence="4" type="ORF">JGI25_00952</name>
</gene>
<dbReference type="InterPro" id="IPR000160">
    <property type="entry name" value="GGDEF_dom"/>
</dbReference>
<dbReference type="RefSeq" id="WP_234696772.1">
    <property type="nucleotide sequence ID" value="NZ_CZVV01000057.1"/>
</dbReference>
<organism evidence="4 5">
    <name type="scientific">Kryptobacter tengchongensis</name>
    <dbReference type="NCBI Taxonomy" id="1643429"/>
    <lineage>
        <taxon>Bacteria</taxon>
        <taxon>Pseudomonadati</taxon>
        <taxon>Candidatus Kryptoniota</taxon>
        <taxon>Candidatus Kryptobacter</taxon>
    </lineage>
</organism>
<evidence type="ECO:0000256" key="1">
    <source>
        <dbReference type="ARBA" id="ARBA00022741"/>
    </source>
</evidence>
<evidence type="ECO:0000313" key="4">
    <source>
        <dbReference type="EMBL" id="CUT01796.1"/>
    </source>
</evidence>
<dbReference type="Proteomes" id="UP000243105">
    <property type="component" value="Unassembled WGS sequence"/>
</dbReference>
<evidence type="ECO:0000259" key="3">
    <source>
        <dbReference type="PROSITE" id="PS50887"/>
    </source>
</evidence>
<reference evidence="4 5" key="1">
    <citation type="submission" date="2015-11" db="EMBL/GenBank/DDBJ databases">
        <authorList>
            <person name="Varghese N."/>
        </authorList>
    </citation>
    <scope>NUCLEOTIDE SEQUENCE [LARGE SCALE GENOMIC DNA]</scope>
    <source>
        <strain evidence="4 5">JGI-25</strain>
    </source>
</reference>
<dbReference type="EMBL" id="CZVV01000057">
    <property type="protein sequence ID" value="CUT01796.1"/>
    <property type="molecule type" value="Genomic_DNA"/>
</dbReference>